<sequence>MAKCVSWNARGLCNLDAQGSVKTLLKLTKANVVMIQETKVWDCIDGISSSVFPNGWRWVGVPSIGLSG</sequence>
<keyword evidence="2" id="KW-1185">Reference proteome</keyword>
<name>A0A7J6VWN5_THATH</name>
<organism evidence="1 2">
    <name type="scientific">Thalictrum thalictroides</name>
    <name type="common">Rue-anemone</name>
    <name type="synonym">Anemone thalictroides</name>
    <dbReference type="NCBI Taxonomy" id="46969"/>
    <lineage>
        <taxon>Eukaryota</taxon>
        <taxon>Viridiplantae</taxon>
        <taxon>Streptophyta</taxon>
        <taxon>Embryophyta</taxon>
        <taxon>Tracheophyta</taxon>
        <taxon>Spermatophyta</taxon>
        <taxon>Magnoliopsida</taxon>
        <taxon>Ranunculales</taxon>
        <taxon>Ranunculaceae</taxon>
        <taxon>Thalictroideae</taxon>
        <taxon>Thalictrum</taxon>
    </lineage>
</organism>
<dbReference type="Proteomes" id="UP000554482">
    <property type="component" value="Unassembled WGS sequence"/>
</dbReference>
<gene>
    <name evidence="1" type="ORF">FRX31_021682</name>
</gene>
<accession>A0A7J6VWN5</accession>
<dbReference type="SUPFAM" id="SSF56219">
    <property type="entry name" value="DNase I-like"/>
    <property type="match status" value="1"/>
</dbReference>
<dbReference type="EMBL" id="JABWDY010026384">
    <property type="protein sequence ID" value="KAF5188732.1"/>
    <property type="molecule type" value="Genomic_DNA"/>
</dbReference>
<proteinExistence type="predicted"/>
<evidence type="ECO:0000313" key="2">
    <source>
        <dbReference type="Proteomes" id="UP000554482"/>
    </source>
</evidence>
<feature type="non-terminal residue" evidence="1">
    <location>
        <position position="68"/>
    </location>
</feature>
<dbReference type="Gene3D" id="3.60.10.10">
    <property type="entry name" value="Endonuclease/exonuclease/phosphatase"/>
    <property type="match status" value="1"/>
</dbReference>
<comment type="caution">
    <text evidence="1">The sequence shown here is derived from an EMBL/GenBank/DDBJ whole genome shotgun (WGS) entry which is preliminary data.</text>
</comment>
<reference evidence="1 2" key="1">
    <citation type="submission" date="2020-06" db="EMBL/GenBank/DDBJ databases">
        <title>Transcriptomic and genomic resources for Thalictrum thalictroides and T. hernandezii: Facilitating candidate gene discovery in an emerging model plant lineage.</title>
        <authorList>
            <person name="Arias T."/>
            <person name="Riano-Pachon D.M."/>
            <person name="Di Stilio V.S."/>
        </authorList>
    </citation>
    <scope>NUCLEOTIDE SEQUENCE [LARGE SCALE GENOMIC DNA]</scope>
    <source>
        <strain evidence="2">cv. WT478/WT964</strain>
        <tissue evidence="1">Leaves</tissue>
    </source>
</reference>
<dbReference type="AlphaFoldDB" id="A0A7J6VWN5"/>
<dbReference type="InterPro" id="IPR036691">
    <property type="entry name" value="Endo/exonu/phosph_ase_sf"/>
</dbReference>
<protein>
    <submittedName>
        <fullName evidence="1">Uncharacterized protein</fullName>
    </submittedName>
</protein>
<evidence type="ECO:0000313" key="1">
    <source>
        <dbReference type="EMBL" id="KAF5188732.1"/>
    </source>
</evidence>